<feature type="transmembrane region" description="Helical" evidence="1">
    <location>
        <begin position="12"/>
        <end position="31"/>
    </location>
</feature>
<name>A0A5E7V7N4_PSEFL</name>
<protein>
    <recommendedName>
        <fullName evidence="4">Glycosyltransferase RgtA/B/C/D-like domain-containing protein</fullName>
    </recommendedName>
</protein>
<feature type="transmembrane region" description="Helical" evidence="1">
    <location>
        <begin position="83"/>
        <end position="104"/>
    </location>
</feature>
<evidence type="ECO:0000313" key="3">
    <source>
        <dbReference type="Proteomes" id="UP000412311"/>
    </source>
</evidence>
<feature type="transmembrane region" description="Helical" evidence="1">
    <location>
        <begin position="138"/>
        <end position="156"/>
    </location>
</feature>
<dbReference type="AlphaFoldDB" id="A0A5E7V7N4"/>
<dbReference type="Proteomes" id="UP000412311">
    <property type="component" value="Unassembled WGS sequence"/>
</dbReference>
<feature type="transmembrane region" description="Helical" evidence="1">
    <location>
        <begin position="110"/>
        <end position="131"/>
    </location>
</feature>
<accession>A0A5E7V7N4</accession>
<evidence type="ECO:0008006" key="4">
    <source>
        <dbReference type="Google" id="ProtNLM"/>
    </source>
</evidence>
<keyword evidence="1" id="KW-0812">Transmembrane</keyword>
<sequence>MLNRWTLPGQQALCWLAVIFAVGFPRIMVLGDLPSTDEGVFAYFSQIMFSSVASGSGLPDTGTLMLYPMLVSWIFDLPFNHFFLLRITDLIAAITAGVLFYRIIEKESQSHLAAALISIIFLFTMNQPLFIQSGFKNSIYAAYIPLFIALLWSRTAEQGARTWLWIGALGAVSILLRETFIPFVVLGAASVLVSRGWKTFFRFSFGVVLGGVVLTAAALILRGGFQSFVDGYVNAGDFYTSMKDQIKSLLIANGTLAAKQSVIALWMTGLAVAGLLGHIIYNRRFDVLKRLLFWISVATVPLLEPLSKIGFPYHFSVCLPGLAGLCALSWEQLVSPHSKAVKAAAVAALIAVCATLLQSKVPPLLNAFAANKENLRGFTSNTWRPEAIAQSNYLLAADAIAKVAPAHGTLGISGFMFSLFPLTGLLPSSYESSHLSAMVIKYGLDESAFKNALAACPPDIVMTTTRTDFPGSDIIANAIEHSGLYTAVTTIPVSPEKSYGTFAGTVYKRTGQSNVPRSSSCL</sequence>
<dbReference type="RefSeq" id="WP_150794843.1">
    <property type="nucleotide sequence ID" value="NZ_CABVJG010000014.1"/>
</dbReference>
<feature type="transmembrane region" description="Helical" evidence="1">
    <location>
        <begin position="200"/>
        <end position="221"/>
    </location>
</feature>
<feature type="transmembrane region" description="Helical" evidence="1">
    <location>
        <begin position="162"/>
        <end position="193"/>
    </location>
</feature>
<evidence type="ECO:0000313" key="2">
    <source>
        <dbReference type="EMBL" id="VVQ18476.1"/>
    </source>
</evidence>
<feature type="transmembrane region" description="Helical" evidence="1">
    <location>
        <begin position="263"/>
        <end position="280"/>
    </location>
</feature>
<proteinExistence type="predicted"/>
<evidence type="ECO:0000256" key="1">
    <source>
        <dbReference type="SAM" id="Phobius"/>
    </source>
</evidence>
<reference evidence="2 3" key="1">
    <citation type="submission" date="2019-09" db="EMBL/GenBank/DDBJ databases">
        <authorList>
            <person name="Chandra G."/>
            <person name="Truman W A."/>
        </authorList>
    </citation>
    <scope>NUCLEOTIDE SEQUENCE [LARGE SCALE GENOMIC DNA]</scope>
    <source>
        <strain evidence="2">PS925</strain>
    </source>
</reference>
<keyword evidence="1" id="KW-1133">Transmembrane helix</keyword>
<gene>
    <name evidence="2" type="ORF">PS925_04446</name>
</gene>
<dbReference type="EMBL" id="CABVJG010000014">
    <property type="protein sequence ID" value="VVQ18476.1"/>
    <property type="molecule type" value="Genomic_DNA"/>
</dbReference>
<feature type="transmembrane region" description="Helical" evidence="1">
    <location>
        <begin position="43"/>
        <end position="71"/>
    </location>
</feature>
<organism evidence="2 3">
    <name type="scientific">Pseudomonas fluorescens</name>
    <dbReference type="NCBI Taxonomy" id="294"/>
    <lineage>
        <taxon>Bacteria</taxon>
        <taxon>Pseudomonadati</taxon>
        <taxon>Pseudomonadota</taxon>
        <taxon>Gammaproteobacteria</taxon>
        <taxon>Pseudomonadales</taxon>
        <taxon>Pseudomonadaceae</taxon>
        <taxon>Pseudomonas</taxon>
    </lineage>
</organism>
<keyword evidence="1" id="KW-0472">Membrane</keyword>